<organism evidence="9 10">
    <name type="scientific">Penicillium antarcticum</name>
    <dbReference type="NCBI Taxonomy" id="416450"/>
    <lineage>
        <taxon>Eukaryota</taxon>
        <taxon>Fungi</taxon>
        <taxon>Dikarya</taxon>
        <taxon>Ascomycota</taxon>
        <taxon>Pezizomycotina</taxon>
        <taxon>Eurotiomycetes</taxon>
        <taxon>Eurotiomycetidae</taxon>
        <taxon>Eurotiales</taxon>
        <taxon>Aspergillaceae</taxon>
        <taxon>Penicillium</taxon>
    </lineage>
</organism>
<feature type="region of interest" description="Disordered" evidence="6">
    <location>
        <begin position="865"/>
        <end position="900"/>
    </location>
</feature>
<reference evidence="10" key="1">
    <citation type="journal article" date="2017" name="Nat. Microbiol.">
        <title>Global analysis of biosynthetic gene clusters reveals vast potential of secondary metabolite production in Penicillium species.</title>
        <authorList>
            <person name="Nielsen J.C."/>
            <person name="Grijseels S."/>
            <person name="Prigent S."/>
            <person name="Ji B."/>
            <person name="Dainat J."/>
            <person name="Nielsen K.F."/>
            <person name="Frisvad J.C."/>
            <person name="Workman M."/>
            <person name="Nielsen J."/>
        </authorList>
    </citation>
    <scope>NUCLEOTIDE SEQUENCE [LARGE SCALE GENOMIC DNA]</scope>
    <source>
        <strain evidence="10">IBT 31811</strain>
    </source>
</reference>
<dbReference type="GO" id="GO:0015179">
    <property type="term" value="F:L-amino acid transmembrane transporter activity"/>
    <property type="evidence" value="ECO:0007669"/>
    <property type="project" value="TreeGrafter"/>
</dbReference>
<evidence type="ECO:0000259" key="8">
    <source>
        <dbReference type="Pfam" id="PF01490"/>
    </source>
</evidence>
<dbReference type="PANTHER" id="PTHR22950:SF668">
    <property type="entry name" value="AMINO ACID TRANSPORTER (EUROFUNG)"/>
    <property type="match status" value="1"/>
</dbReference>
<evidence type="ECO:0000256" key="2">
    <source>
        <dbReference type="ARBA" id="ARBA00008066"/>
    </source>
</evidence>
<proteinExistence type="inferred from homology"/>
<evidence type="ECO:0000256" key="7">
    <source>
        <dbReference type="SAM" id="Phobius"/>
    </source>
</evidence>
<feature type="transmembrane region" description="Helical" evidence="7">
    <location>
        <begin position="266"/>
        <end position="287"/>
    </location>
</feature>
<dbReference type="Pfam" id="PF01490">
    <property type="entry name" value="Aa_trans"/>
    <property type="match status" value="1"/>
</dbReference>
<feature type="transmembrane region" description="Helical" evidence="7">
    <location>
        <begin position="380"/>
        <end position="401"/>
    </location>
</feature>
<accession>A0A1V6PZG1</accession>
<dbReference type="Gene3D" id="1.20.1740.10">
    <property type="entry name" value="Amino acid/polyamine transporter I"/>
    <property type="match status" value="1"/>
</dbReference>
<dbReference type="FunFam" id="1.20.1740.10:FF:000039">
    <property type="entry name" value="Neutral amino acid transporter (Eurofung)"/>
    <property type="match status" value="1"/>
</dbReference>
<name>A0A1V6PZG1_9EURO</name>
<evidence type="ECO:0000256" key="5">
    <source>
        <dbReference type="ARBA" id="ARBA00023136"/>
    </source>
</evidence>
<dbReference type="PANTHER" id="PTHR22950">
    <property type="entry name" value="AMINO ACID TRANSPORTER"/>
    <property type="match status" value="1"/>
</dbReference>
<keyword evidence="10" id="KW-1185">Reference proteome</keyword>
<dbReference type="GO" id="GO:0016020">
    <property type="term" value="C:membrane"/>
    <property type="evidence" value="ECO:0007669"/>
    <property type="project" value="UniProtKB-SubCell"/>
</dbReference>
<gene>
    <name evidence="9" type="ORF">PENANT_c022G10369</name>
</gene>
<feature type="region of interest" description="Disordered" evidence="6">
    <location>
        <begin position="1"/>
        <end position="41"/>
    </location>
</feature>
<keyword evidence="4 7" id="KW-1133">Transmembrane helix</keyword>
<protein>
    <recommendedName>
        <fullName evidence="8">Amino acid transporter transmembrane domain-containing protein</fullName>
    </recommendedName>
</protein>
<dbReference type="STRING" id="416450.A0A1V6PZG1"/>
<dbReference type="Proteomes" id="UP000191672">
    <property type="component" value="Unassembled WGS sequence"/>
</dbReference>
<feature type="transmembrane region" description="Helical" evidence="7">
    <location>
        <begin position="413"/>
        <end position="436"/>
    </location>
</feature>
<keyword evidence="3 7" id="KW-0812">Transmembrane</keyword>
<feature type="transmembrane region" description="Helical" evidence="7">
    <location>
        <begin position="166"/>
        <end position="182"/>
    </location>
</feature>
<feature type="domain" description="Amino acid transporter transmembrane" evidence="8">
    <location>
        <begin position="52"/>
        <end position="436"/>
    </location>
</feature>
<evidence type="ECO:0000313" key="9">
    <source>
        <dbReference type="EMBL" id="OQD82351.1"/>
    </source>
</evidence>
<dbReference type="InterPro" id="IPR013057">
    <property type="entry name" value="AA_transpt_TM"/>
</dbReference>
<evidence type="ECO:0000256" key="1">
    <source>
        <dbReference type="ARBA" id="ARBA00004141"/>
    </source>
</evidence>
<comment type="caution">
    <text evidence="9">The sequence shown here is derived from an EMBL/GenBank/DDBJ whole genome shotgun (WGS) entry which is preliminary data.</text>
</comment>
<comment type="similarity">
    <text evidence="2">Belongs to the amino acid/polyamine transporter 2 family.</text>
</comment>
<evidence type="ECO:0000256" key="3">
    <source>
        <dbReference type="ARBA" id="ARBA00022692"/>
    </source>
</evidence>
<feature type="transmembrane region" description="Helical" evidence="7">
    <location>
        <begin position="55"/>
        <end position="74"/>
    </location>
</feature>
<feature type="transmembrane region" description="Helical" evidence="7">
    <location>
        <begin position="233"/>
        <end position="254"/>
    </location>
</feature>
<feature type="transmembrane region" description="Helical" evidence="7">
    <location>
        <begin position="307"/>
        <end position="327"/>
    </location>
</feature>
<evidence type="ECO:0000256" key="4">
    <source>
        <dbReference type="ARBA" id="ARBA00022989"/>
    </source>
</evidence>
<dbReference type="AlphaFoldDB" id="A0A1V6PZG1"/>
<evidence type="ECO:0000313" key="10">
    <source>
        <dbReference type="Proteomes" id="UP000191672"/>
    </source>
</evidence>
<comment type="subcellular location">
    <subcellularLocation>
        <location evidence="1">Membrane</location>
        <topology evidence="1">Multi-pass membrane protein</topology>
    </subcellularLocation>
</comment>
<keyword evidence="5 7" id="KW-0472">Membrane</keyword>
<feature type="transmembrane region" description="Helical" evidence="7">
    <location>
        <begin position="80"/>
        <end position="100"/>
    </location>
</feature>
<evidence type="ECO:0000256" key="6">
    <source>
        <dbReference type="SAM" id="MobiDB-lite"/>
    </source>
</evidence>
<feature type="transmembrane region" description="Helical" evidence="7">
    <location>
        <begin position="347"/>
        <end position="368"/>
    </location>
</feature>
<feature type="transmembrane region" description="Helical" evidence="7">
    <location>
        <begin position="189"/>
        <end position="213"/>
    </location>
</feature>
<dbReference type="EMBL" id="MDYN01000022">
    <property type="protein sequence ID" value="OQD82351.1"/>
    <property type="molecule type" value="Genomic_DNA"/>
</dbReference>
<feature type="transmembrane region" description="Helical" evidence="7">
    <location>
        <begin position="138"/>
        <end position="160"/>
    </location>
</feature>
<sequence length="900" mass="97142">MGEDRESRVLSSDVEFNGSDLQDDTKRKGKGQGPVSDDPFGSEEVAEVKYRTMNWWQCGMLMIAENVSLGILSIPSTVAVLGMVPAAILLVFLSTLSWYTGYVIGQFKIRFPHVHSMGDAGEILFGRAGRIVLEIGQLLLLVFVMSSHILTGTIVLSTITDNGACGIVFGVVSLMICFLGALPRTMAKVYWLSLISFASILTTTIVTMVSIGVQSQDPVEVHAFRQVSFYEGFLAFCNIMFGFIAHVTFFALISETQDPKTFPKSLAMLQITDGVLYLVSGLIIYRFAGPDVKSPAPSSAGPLMKKICYGLAIPTVFIAGIVVGHVACKYVYVRVLRGSAHMHKRSFVGIGTWIGIGGVLWVIAWVIAESIPGFNNLLSFVSALFGSIFSFALPAIFWLYMNKGRYFSTMTKSCLTILNLVIFAIGCFMCGAGLYVSGRALDETASHNSWSCAGPLPIQDATPTTTIAQVGKPGKCTSSTSSQWLGICDTTIFWPTSTNYFYGPTKGAKASAVTCNAKWVQFNGRASELESLGATSTSTVYSSYVTSTGACHTEVRGEDLHDTHTGPVTTLCDGVTRALGPQESITYYWPGTGPCSSYMLTETTTTLVYRSPAATPGCKLNTQDCIPIWKTYSKLSSAYYSSITTEVPGDIHSPIRPESCPTTTRDYSDPDVCNNCHYLPDTATLFYWPVTTTEETCLQSGTTVTATPTGDGPNTAVVDGKTFISPSLYLSFTSIYARSNQRAHPGGPCGDDHENVIVSVAPEAITSFRHHINAKYPTIGTAYPFNLAEYQPHQVGNYTMSLIPWEQYLGGSQCLSGGGGCSMIRDDYLPWLEIPDVMTQVDPLWTNCHRSWYIPPVSLVPLGGSGSIESKPTDKAEASKSLATPAVPSSGLAAPTPEAT</sequence>